<dbReference type="GO" id="GO:0050385">
    <property type="term" value="F:ureidoglycolate lyase activity"/>
    <property type="evidence" value="ECO:0007669"/>
    <property type="project" value="UniProtKB-EC"/>
</dbReference>
<reference evidence="6" key="1">
    <citation type="submission" date="2017-02" db="EMBL/GenBank/DDBJ databases">
        <title>Comparative genomics and description of representatives of a novel lineage of planctomycetes thriving in anoxic sediments.</title>
        <authorList>
            <person name="Spring S."/>
            <person name="Bunk B."/>
            <person name="Sproer C."/>
        </authorList>
    </citation>
    <scope>NUCLEOTIDE SEQUENCE [LARGE SCALE GENOMIC DNA]</scope>
    <source>
        <strain evidence="6">ST-NAGAB-D1</strain>
    </source>
</reference>
<evidence type="ECO:0000313" key="5">
    <source>
        <dbReference type="EMBL" id="AQT68546.1"/>
    </source>
</evidence>
<dbReference type="GO" id="GO:0046872">
    <property type="term" value="F:metal ion binding"/>
    <property type="evidence" value="ECO:0007669"/>
    <property type="project" value="UniProtKB-KW"/>
</dbReference>
<keyword evidence="2" id="KW-0479">Metal-binding</keyword>
<dbReference type="InterPro" id="IPR011234">
    <property type="entry name" value="Fumarylacetoacetase-like_C"/>
</dbReference>
<feature type="domain" description="Rv2993c-like N-terminal" evidence="4">
    <location>
        <begin position="1"/>
        <end position="72"/>
    </location>
</feature>
<organism evidence="5 6">
    <name type="scientific">Anaerohalosphaera lusitana</name>
    <dbReference type="NCBI Taxonomy" id="1936003"/>
    <lineage>
        <taxon>Bacteria</taxon>
        <taxon>Pseudomonadati</taxon>
        <taxon>Planctomycetota</taxon>
        <taxon>Phycisphaerae</taxon>
        <taxon>Sedimentisphaerales</taxon>
        <taxon>Anaerohalosphaeraceae</taxon>
        <taxon>Anaerohalosphaera</taxon>
    </lineage>
</organism>
<keyword evidence="5" id="KW-0456">Lyase</keyword>
<dbReference type="InterPro" id="IPR018833">
    <property type="entry name" value="Rv2993c-like_N"/>
</dbReference>
<keyword evidence="6" id="KW-1185">Reference proteome</keyword>
<dbReference type="STRING" id="1936003.STSP2_01712"/>
<dbReference type="GO" id="GO:0019752">
    <property type="term" value="P:carboxylic acid metabolic process"/>
    <property type="evidence" value="ECO:0007669"/>
    <property type="project" value="UniProtKB-ARBA"/>
</dbReference>
<gene>
    <name evidence="5" type="ORF">STSP2_01712</name>
</gene>
<evidence type="ECO:0000256" key="2">
    <source>
        <dbReference type="ARBA" id="ARBA00022723"/>
    </source>
</evidence>
<dbReference type="FunFam" id="3.90.850.10:FF:000002">
    <property type="entry name" value="2-hydroxyhepta-2,4-diene-1,7-dioate isomerase"/>
    <property type="match status" value="1"/>
</dbReference>
<dbReference type="SUPFAM" id="SSF56529">
    <property type="entry name" value="FAH"/>
    <property type="match status" value="1"/>
</dbReference>
<evidence type="ECO:0000256" key="1">
    <source>
        <dbReference type="ARBA" id="ARBA00010211"/>
    </source>
</evidence>
<protein>
    <submittedName>
        <fullName evidence="5">Ureidoglycolate lyase</fullName>
        <ecNumber evidence="5">4.3.2.3</ecNumber>
    </submittedName>
</protein>
<dbReference type="AlphaFoldDB" id="A0A1U9NM26"/>
<dbReference type="PANTHER" id="PTHR42796:SF4">
    <property type="entry name" value="FUMARYLACETOACETATE HYDROLASE DOMAIN-CONTAINING PROTEIN 2A"/>
    <property type="match status" value="1"/>
</dbReference>
<dbReference type="GO" id="GO:0016853">
    <property type="term" value="F:isomerase activity"/>
    <property type="evidence" value="ECO:0007669"/>
    <property type="project" value="UniProtKB-ARBA"/>
</dbReference>
<accession>A0A1U9NM26</accession>
<dbReference type="InterPro" id="IPR036663">
    <property type="entry name" value="Fumarylacetoacetase_C_sf"/>
</dbReference>
<proteinExistence type="inferred from homology"/>
<comment type="similarity">
    <text evidence="1">Belongs to the FAH family.</text>
</comment>
<dbReference type="InterPro" id="IPR051121">
    <property type="entry name" value="FAH"/>
</dbReference>
<dbReference type="Pfam" id="PF01557">
    <property type="entry name" value="FAA_hydrolase"/>
    <property type="match status" value="1"/>
</dbReference>
<evidence type="ECO:0000313" key="6">
    <source>
        <dbReference type="Proteomes" id="UP000189674"/>
    </source>
</evidence>
<name>A0A1U9NM26_9BACT</name>
<sequence>MKLVSFRQDGSESYGVLNERGVVDVPKMLTGPQPPETLLAMLERPDAVSRLGDIAQQASEVIPLSDVELLAPITRPGKLLALAGNYVKHIVEAGKKLGLSESPRKTTVPRPFLMPPNVLTATNTTIPLPCYSETVDYEIELTVVMGRTAKCVSPEEALEYVAGYTIGNDISARTVTFKEDRSERPWDEFFDWLNGKWSDAFFPMGPCLVTADEIGDPQKLDLELKVNGEVRQKANTKDMIFTVADTVSFLSHIMTLEPGDCIATGTPEGVGMASGVFLQPGDEIECSIEKIGTLTNLVGQRPDHKFKPCQQL</sequence>
<dbReference type="Proteomes" id="UP000189674">
    <property type="component" value="Chromosome"/>
</dbReference>
<feature type="domain" description="Fumarylacetoacetase-like C-terminal" evidence="3">
    <location>
        <begin position="81"/>
        <end position="298"/>
    </location>
</feature>
<dbReference type="Gene3D" id="3.90.850.10">
    <property type="entry name" value="Fumarylacetoacetase-like, C-terminal domain"/>
    <property type="match status" value="1"/>
</dbReference>
<evidence type="ECO:0000259" key="3">
    <source>
        <dbReference type="Pfam" id="PF01557"/>
    </source>
</evidence>
<dbReference type="RefSeq" id="WP_169853082.1">
    <property type="nucleotide sequence ID" value="NZ_CP019791.1"/>
</dbReference>
<dbReference type="EMBL" id="CP019791">
    <property type="protein sequence ID" value="AQT68546.1"/>
    <property type="molecule type" value="Genomic_DNA"/>
</dbReference>
<dbReference type="Pfam" id="PF10370">
    <property type="entry name" value="Rv2993c-like_N"/>
    <property type="match status" value="1"/>
</dbReference>
<evidence type="ECO:0000259" key="4">
    <source>
        <dbReference type="Pfam" id="PF10370"/>
    </source>
</evidence>
<dbReference type="PANTHER" id="PTHR42796">
    <property type="entry name" value="FUMARYLACETOACETATE HYDROLASE DOMAIN-CONTAINING PROTEIN 2A-RELATED"/>
    <property type="match status" value="1"/>
</dbReference>
<dbReference type="EC" id="4.3.2.3" evidence="5"/>
<dbReference type="KEGG" id="alus:STSP2_01712"/>